<evidence type="ECO:0000313" key="1">
    <source>
        <dbReference type="EMBL" id="ERI07279.1"/>
    </source>
</evidence>
<dbReference type="RefSeq" id="WP_021624070.1">
    <property type="nucleotide sequence ID" value="NZ_KE952892.1"/>
</dbReference>
<gene>
    <name evidence="1" type="ORF">HMPREF0083_04654</name>
</gene>
<dbReference type="STRING" id="649747.HMPREF0083_04654"/>
<sequence length="87" mass="10096">MDQSTVKDIFQSLREGRIGEDEAMEVVSAEFFILRNKYMESQRELHEARGLLERINNSNDVTIWDDELEDDFNKFMGIGCQCGICKS</sequence>
<keyword evidence="2" id="KW-1185">Reference proteome</keyword>
<name>U1WFH8_ANEAE</name>
<dbReference type="PATRIC" id="fig|649747.3.peg.4191"/>
<dbReference type="EMBL" id="AWSJ01000285">
    <property type="protein sequence ID" value="ERI07279.1"/>
    <property type="molecule type" value="Genomic_DNA"/>
</dbReference>
<protein>
    <submittedName>
        <fullName evidence="1">Uncharacterized protein</fullName>
    </submittedName>
</protein>
<dbReference type="HOGENOM" id="CLU_2476593_0_0_9"/>
<dbReference type="Proteomes" id="UP000016511">
    <property type="component" value="Unassembled WGS sequence"/>
</dbReference>
<organism evidence="1 2">
    <name type="scientific">Aneurinibacillus aneurinilyticus ATCC 12856</name>
    <dbReference type="NCBI Taxonomy" id="649747"/>
    <lineage>
        <taxon>Bacteria</taxon>
        <taxon>Bacillati</taxon>
        <taxon>Bacillota</taxon>
        <taxon>Bacilli</taxon>
        <taxon>Bacillales</taxon>
        <taxon>Paenibacillaceae</taxon>
        <taxon>Aneurinibacillus group</taxon>
        <taxon>Aneurinibacillus</taxon>
    </lineage>
</organism>
<dbReference type="GeneID" id="92841167"/>
<dbReference type="AlphaFoldDB" id="U1WFH8"/>
<proteinExistence type="predicted"/>
<reference evidence="1 2" key="1">
    <citation type="submission" date="2013-08" db="EMBL/GenBank/DDBJ databases">
        <authorList>
            <person name="Weinstock G."/>
            <person name="Sodergren E."/>
            <person name="Wylie T."/>
            <person name="Fulton L."/>
            <person name="Fulton R."/>
            <person name="Fronick C."/>
            <person name="O'Laughlin M."/>
            <person name="Godfrey J."/>
            <person name="Miner T."/>
            <person name="Herter B."/>
            <person name="Appelbaum E."/>
            <person name="Cordes M."/>
            <person name="Lek S."/>
            <person name="Wollam A."/>
            <person name="Pepin K.H."/>
            <person name="Palsikar V.B."/>
            <person name="Mitreva M."/>
            <person name="Wilson R.K."/>
        </authorList>
    </citation>
    <scope>NUCLEOTIDE SEQUENCE [LARGE SCALE GENOMIC DNA]</scope>
    <source>
        <strain evidence="1 2">ATCC 12856</strain>
    </source>
</reference>
<comment type="caution">
    <text evidence="1">The sequence shown here is derived from an EMBL/GenBank/DDBJ whole genome shotgun (WGS) entry which is preliminary data.</text>
</comment>
<evidence type="ECO:0000313" key="2">
    <source>
        <dbReference type="Proteomes" id="UP000016511"/>
    </source>
</evidence>
<accession>U1WFH8</accession>